<keyword evidence="4 11" id="KW-0274">FAD</keyword>
<dbReference type="EC" id="1.3.8.6" evidence="9"/>
<dbReference type="InterPro" id="IPR006089">
    <property type="entry name" value="Acyl-CoA_DH_CS"/>
</dbReference>
<dbReference type="Gene3D" id="1.10.540.10">
    <property type="entry name" value="Acyl-CoA dehydrogenase/oxidase, N-terminal domain"/>
    <property type="match status" value="1"/>
</dbReference>
<evidence type="ECO:0000313" key="15">
    <source>
        <dbReference type="EMBL" id="WFP16360.1"/>
    </source>
</evidence>
<dbReference type="PANTHER" id="PTHR42807:SF1">
    <property type="entry name" value="GLUTARYL-COA DEHYDROGENASE, MITOCHONDRIAL"/>
    <property type="match status" value="1"/>
</dbReference>
<dbReference type="InterPro" id="IPR013786">
    <property type="entry name" value="AcylCoA_DH/ox_N"/>
</dbReference>
<evidence type="ECO:0000259" key="14">
    <source>
        <dbReference type="Pfam" id="PF02771"/>
    </source>
</evidence>
<dbReference type="InterPro" id="IPR052033">
    <property type="entry name" value="Glutaryl-CoA_DH_mitochondrial"/>
</dbReference>
<dbReference type="PROSITE" id="PS00073">
    <property type="entry name" value="ACYL_COA_DH_2"/>
    <property type="match status" value="1"/>
</dbReference>
<proteinExistence type="inferred from homology"/>
<keyword evidence="5" id="KW-0809">Transit peptide</keyword>
<dbReference type="InterPro" id="IPR009100">
    <property type="entry name" value="AcylCoA_DH/oxidase_NM_dom_sf"/>
</dbReference>
<evidence type="ECO:0000313" key="16">
    <source>
        <dbReference type="Proteomes" id="UP001219037"/>
    </source>
</evidence>
<dbReference type="SUPFAM" id="SSF56645">
    <property type="entry name" value="Acyl-CoA dehydrogenase NM domain-like"/>
    <property type="match status" value="1"/>
</dbReference>
<dbReference type="InterPro" id="IPR046373">
    <property type="entry name" value="Acyl-CoA_Oxase/DH_mid-dom_sf"/>
</dbReference>
<dbReference type="InterPro" id="IPR009075">
    <property type="entry name" value="AcylCo_DH/oxidase_C"/>
</dbReference>
<evidence type="ECO:0000259" key="12">
    <source>
        <dbReference type="Pfam" id="PF00441"/>
    </source>
</evidence>
<protein>
    <recommendedName>
        <fullName evidence="9">glutaryl-CoA dehydrogenase (ETF)</fullName>
        <ecNumber evidence="9">1.3.8.6</ecNumber>
    </recommendedName>
</protein>
<dbReference type="Pfam" id="PF02770">
    <property type="entry name" value="Acyl-CoA_dh_M"/>
    <property type="match status" value="1"/>
</dbReference>
<dbReference type="EMBL" id="CP121252">
    <property type="protein sequence ID" value="WFP16360.1"/>
    <property type="molecule type" value="Genomic_DNA"/>
</dbReference>
<evidence type="ECO:0000256" key="6">
    <source>
        <dbReference type="ARBA" id="ARBA00023002"/>
    </source>
</evidence>
<evidence type="ECO:0000256" key="1">
    <source>
        <dbReference type="ARBA" id="ARBA00001974"/>
    </source>
</evidence>
<feature type="domain" description="Acyl-CoA dehydrogenase/oxidase N-terminal" evidence="14">
    <location>
        <begin position="39"/>
        <end position="144"/>
    </location>
</feature>
<comment type="catalytic activity">
    <reaction evidence="10">
        <text>glutaryl-CoA + oxidized [electron-transfer flavoprotein] + 2 H(+) = (2E)-butenoyl-CoA + reduced [electron-transfer flavoprotein] + CO2</text>
        <dbReference type="Rhea" id="RHEA:13389"/>
        <dbReference type="Rhea" id="RHEA-COMP:10685"/>
        <dbReference type="Rhea" id="RHEA-COMP:10686"/>
        <dbReference type="ChEBI" id="CHEBI:15378"/>
        <dbReference type="ChEBI" id="CHEBI:16526"/>
        <dbReference type="ChEBI" id="CHEBI:57332"/>
        <dbReference type="ChEBI" id="CHEBI:57378"/>
        <dbReference type="ChEBI" id="CHEBI:57692"/>
        <dbReference type="ChEBI" id="CHEBI:58307"/>
        <dbReference type="EC" id="1.3.8.6"/>
    </reaction>
</comment>
<keyword evidence="6 11" id="KW-0560">Oxidoreductase</keyword>
<evidence type="ECO:0000256" key="7">
    <source>
        <dbReference type="ARBA" id="ARBA00037899"/>
    </source>
</evidence>
<evidence type="ECO:0000256" key="9">
    <source>
        <dbReference type="ARBA" id="ARBA00039033"/>
    </source>
</evidence>
<dbReference type="RefSeq" id="WP_278157505.1">
    <property type="nucleotide sequence ID" value="NZ_CP121252.1"/>
</dbReference>
<sequence length="413" mass="44278">MTQNTASGLPGHLEPAYRVTDALDIDYYEVFADIPAADREVWQRARAYGESVQAELTQAWDEYRYPLQVVEGLGAAGLLGDGVEHPDVELLSPLAAGLVNMELSRIDGSLGTVLAVQGGLALRTVALFGSEEQQNRYVKPLAAGTMPGAFALTEPDHGSDSAGLETQATRQTDGSWVLNGTKKWIGNGAAGGVTFVWARVDSEGAEDHGGVRCFAVPQETAGYHGEVIPGKASLRAIDQAYITLTDVTLPADAVLPGTHTFKDASTVLYATRLGVAWSALGHATGCFEAALSYANQRKQFGKYLSQHQLVQERLTRMLSELTTMQLYCAQLAELEAAGKLRPTQASLAKYNNTRLARRIAVEARDLMGGNGILLEHGVIRHMADIEAITTYEGTESVQALLIGRDLTGKSAFA</sequence>
<dbReference type="InterPro" id="IPR006091">
    <property type="entry name" value="Acyl-CoA_Oxase/DH_mid-dom"/>
</dbReference>
<evidence type="ECO:0000256" key="10">
    <source>
        <dbReference type="ARBA" id="ARBA00049493"/>
    </source>
</evidence>
<accession>A0ABY8H6M8</accession>
<organism evidence="15 16">
    <name type="scientific">Citricoccus muralis</name>
    <dbReference type="NCBI Taxonomy" id="169134"/>
    <lineage>
        <taxon>Bacteria</taxon>
        <taxon>Bacillati</taxon>
        <taxon>Actinomycetota</taxon>
        <taxon>Actinomycetes</taxon>
        <taxon>Micrococcales</taxon>
        <taxon>Micrococcaceae</taxon>
        <taxon>Citricoccus</taxon>
    </lineage>
</organism>
<evidence type="ECO:0000256" key="5">
    <source>
        <dbReference type="ARBA" id="ARBA00022946"/>
    </source>
</evidence>
<dbReference type="Gene3D" id="2.40.110.10">
    <property type="entry name" value="Butyryl-CoA Dehydrogenase, subunit A, domain 2"/>
    <property type="match status" value="1"/>
</dbReference>
<dbReference type="Pfam" id="PF00441">
    <property type="entry name" value="Acyl-CoA_dh_1"/>
    <property type="match status" value="1"/>
</dbReference>
<comment type="pathway">
    <text evidence="7">Amino-acid metabolism; lysine degradation.</text>
</comment>
<dbReference type="Proteomes" id="UP001219037">
    <property type="component" value="Chromosome"/>
</dbReference>
<evidence type="ECO:0000256" key="11">
    <source>
        <dbReference type="RuleBase" id="RU362125"/>
    </source>
</evidence>
<keyword evidence="16" id="KW-1185">Reference proteome</keyword>
<keyword evidence="3 11" id="KW-0285">Flavoprotein</keyword>
<name>A0ABY8H6M8_9MICC</name>
<comment type="similarity">
    <text evidence="2 11">Belongs to the acyl-CoA dehydrogenase family.</text>
</comment>
<comment type="pathway">
    <text evidence="8">Amino-acid metabolism; tryptophan metabolism.</text>
</comment>
<evidence type="ECO:0000259" key="13">
    <source>
        <dbReference type="Pfam" id="PF02770"/>
    </source>
</evidence>
<reference evidence="15 16" key="1">
    <citation type="submission" date="2023-04" db="EMBL/GenBank/DDBJ databases">
        <title>Funneling lignin-derived compounds into biodiesel using alkali-halophilic Citricoccus sp. P2.</title>
        <authorList>
            <person name="Luo C.-B."/>
        </authorList>
    </citation>
    <scope>NUCLEOTIDE SEQUENCE [LARGE SCALE GENOMIC DNA]</scope>
    <source>
        <strain evidence="15 16">P2</strain>
    </source>
</reference>
<evidence type="ECO:0000256" key="2">
    <source>
        <dbReference type="ARBA" id="ARBA00009347"/>
    </source>
</evidence>
<dbReference type="Pfam" id="PF02771">
    <property type="entry name" value="Acyl-CoA_dh_N"/>
    <property type="match status" value="1"/>
</dbReference>
<evidence type="ECO:0000256" key="8">
    <source>
        <dbReference type="ARBA" id="ARBA00037927"/>
    </source>
</evidence>
<dbReference type="InterPro" id="IPR036250">
    <property type="entry name" value="AcylCo_DH-like_C"/>
</dbReference>
<dbReference type="Gene3D" id="1.20.140.10">
    <property type="entry name" value="Butyryl-CoA Dehydrogenase, subunit A, domain 3"/>
    <property type="match status" value="1"/>
</dbReference>
<evidence type="ECO:0000256" key="4">
    <source>
        <dbReference type="ARBA" id="ARBA00022827"/>
    </source>
</evidence>
<comment type="cofactor">
    <cofactor evidence="1 11">
        <name>FAD</name>
        <dbReference type="ChEBI" id="CHEBI:57692"/>
    </cofactor>
</comment>
<gene>
    <name evidence="15" type="ORF">P8192_13415</name>
</gene>
<dbReference type="InterPro" id="IPR037069">
    <property type="entry name" value="AcylCoA_DH/ox_N_sf"/>
</dbReference>
<evidence type="ECO:0000256" key="3">
    <source>
        <dbReference type="ARBA" id="ARBA00022630"/>
    </source>
</evidence>
<feature type="domain" description="Acyl-CoA dehydrogenase/oxidase C-terminal" evidence="12">
    <location>
        <begin position="262"/>
        <end position="406"/>
    </location>
</feature>
<feature type="domain" description="Acyl-CoA oxidase/dehydrogenase middle" evidence="13">
    <location>
        <begin position="149"/>
        <end position="247"/>
    </location>
</feature>
<dbReference type="PANTHER" id="PTHR42807">
    <property type="entry name" value="GLUTARYL-COA DEHYDROGENASE, MITOCHONDRIAL"/>
    <property type="match status" value="1"/>
</dbReference>
<dbReference type="SUPFAM" id="SSF47203">
    <property type="entry name" value="Acyl-CoA dehydrogenase C-terminal domain-like"/>
    <property type="match status" value="1"/>
</dbReference>